<accession>E8V816</accession>
<evidence type="ECO:0000313" key="2">
    <source>
        <dbReference type="Proteomes" id="UP000006844"/>
    </source>
</evidence>
<dbReference type="AlphaFoldDB" id="E8V816"/>
<keyword evidence="2" id="KW-1185">Reference proteome</keyword>
<sequence>MYPGRIAQFGSANRAEKSPGGSQILAISARLDREYDRCWIGFSELV</sequence>
<reference evidence="1 2" key="1">
    <citation type="journal article" date="2012" name="Stand. Genomic Sci.">
        <title>Complete genome sequence of Terriglobus saanensis type strain SP1PR4(T), an Acidobacteria from tundra soil.</title>
        <authorList>
            <person name="Rawat S.R."/>
            <person name="Mannisto M.K."/>
            <person name="Starovoytov V."/>
            <person name="Goodwin L."/>
            <person name="Nolan M."/>
            <person name="Hauser L."/>
            <person name="Land M."/>
            <person name="Davenport K.W."/>
            <person name="Woyke T."/>
            <person name="Haggblom M.M."/>
        </authorList>
    </citation>
    <scope>NUCLEOTIDE SEQUENCE</scope>
    <source>
        <strain evidence="2">ATCC BAA-1853 / DSM 23119 / SP1PR4</strain>
    </source>
</reference>
<dbReference type="EMBL" id="CP002467">
    <property type="protein sequence ID" value="ADV83998.1"/>
    <property type="molecule type" value="Genomic_DNA"/>
</dbReference>
<gene>
    <name evidence="1" type="ordered locus">AciPR4_3242</name>
</gene>
<dbReference type="KEGG" id="tsa:AciPR4_3242"/>
<name>E8V816_TERSS</name>
<organism evidence="1 2">
    <name type="scientific">Terriglobus saanensis (strain ATCC BAA-1853 / DSM 23119 / SP1PR4)</name>
    <dbReference type="NCBI Taxonomy" id="401053"/>
    <lineage>
        <taxon>Bacteria</taxon>
        <taxon>Pseudomonadati</taxon>
        <taxon>Acidobacteriota</taxon>
        <taxon>Terriglobia</taxon>
        <taxon>Terriglobales</taxon>
        <taxon>Acidobacteriaceae</taxon>
        <taxon>Terriglobus</taxon>
    </lineage>
</organism>
<dbReference type="Proteomes" id="UP000006844">
    <property type="component" value="Chromosome"/>
</dbReference>
<proteinExistence type="predicted"/>
<evidence type="ECO:0000313" key="1">
    <source>
        <dbReference type="EMBL" id="ADV83998.1"/>
    </source>
</evidence>
<dbReference type="HOGENOM" id="CLU_3190053_0_0_0"/>
<protein>
    <submittedName>
        <fullName evidence="1">Uncharacterized protein</fullName>
    </submittedName>
</protein>